<dbReference type="Pfam" id="PF13088">
    <property type="entry name" value="BNR_2"/>
    <property type="match status" value="1"/>
</dbReference>
<dbReference type="InterPro" id="IPR036278">
    <property type="entry name" value="Sialidase_sf"/>
</dbReference>
<keyword evidence="3" id="KW-0326">Glycosidase</keyword>
<keyword evidence="1" id="KW-1133">Transmembrane helix</keyword>
<evidence type="ECO:0000313" key="4">
    <source>
        <dbReference type="Proteomes" id="UP000830167"/>
    </source>
</evidence>
<feature type="domain" description="Sialidase" evidence="2">
    <location>
        <begin position="48"/>
        <end position="172"/>
    </location>
</feature>
<accession>A0ABY4CPX6</accession>
<dbReference type="Gene3D" id="2.120.10.10">
    <property type="match status" value="1"/>
</dbReference>
<proteinExistence type="predicted"/>
<dbReference type="SUPFAM" id="SSF50939">
    <property type="entry name" value="Sialidases"/>
    <property type="match status" value="1"/>
</dbReference>
<dbReference type="InterPro" id="IPR011040">
    <property type="entry name" value="Sialidase"/>
</dbReference>
<reference evidence="3" key="1">
    <citation type="submission" date="2021-12" db="EMBL/GenBank/DDBJ databases">
        <title>Alicyclobacillaceae gen. nov., sp. nov., isolated from chalcocite enrichment system.</title>
        <authorList>
            <person name="Jiang Z."/>
        </authorList>
    </citation>
    <scope>NUCLEOTIDE SEQUENCE</scope>
    <source>
        <strain evidence="3">MYW30-H2</strain>
    </source>
</reference>
<dbReference type="RefSeq" id="WP_347439049.1">
    <property type="nucleotide sequence ID" value="NZ_CP089291.1"/>
</dbReference>
<keyword evidence="3" id="KW-0378">Hydrolase</keyword>
<dbReference type="EC" id="3.2.1.18" evidence="3"/>
<sequence length="192" mass="22403">MKKNLLLNKITIISIIVMLLQLLLNRLQNGQIWQGLTEETLWENNLTKIFEWDGIIQPTLWESLPGHIHMLLRSTRGKIFRSDSKDYGQTWCMAYPTDLPNNNSGIDVVKLKNGRLALVYNPITGNWSSRTPISISYSSDNGLNWTEPYHLETQEGEFSYPAIISDEDDIHITYTYNRKNIMYQHICELVWR</sequence>
<keyword evidence="1" id="KW-0812">Transmembrane</keyword>
<dbReference type="Proteomes" id="UP000830167">
    <property type="component" value="Chromosome"/>
</dbReference>
<evidence type="ECO:0000256" key="1">
    <source>
        <dbReference type="SAM" id="Phobius"/>
    </source>
</evidence>
<dbReference type="GO" id="GO:0004308">
    <property type="term" value="F:exo-alpha-sialidase activity"/>
    <property type="evidence" value="ECO:0007669"/>
    <property type="project" value="UniProtKB-EC"/>
</dbReference>
<dbReference type="CDD" id="cd15482">
    <property type="entry name" value="Sialidase_non-viral"/>
    <property type="match status" value="1"/>
</dbReference>
<organism evidence="3 4">
    <name type="scientific">Fodinisporobacter ferrooxydans</name>
    <dbReference type="NCBI Taxonomy" id="2901836"/>
    <lineage>
        <taxon>Bacteria</taxon>
        <taxon>Bacillati</taxon>
        <taxon>Bacillota</taxon>
        <taxon>Bacilli</taxon>
        <taxon>Bacillales</taxon>
        <taxon>Alicyclobacillaceae</taxon>
        <taxon>Fodinisporobacter</taxon>
    </lineage>
</organism>
<name>A0ABY4CPX6_9BACL</name>
<feature type="transmembrane region" description="Helical" evidence="1">
    <location>
        <begin position="6"/>
        <end position="24"/>
    </location>
</feature>
<gene>
    <name evidence="3" type="ORF">LSG31_09575</name>
</gene>
<keyword evidence="4" id="KW-1185">Reference proteome</keyword>
<evidence type="ECO:0000313" key="3">
    <source>
        <dbReference type="EMBL" id="UOF92379.1"/>
    </source>
</evidence>
<keyword evidence="1" id="KW-0472">Membrane</keyword>
<dbReference type="PANTHER" id="PTHR43752">
    <property type="entry name" value="BNR/ASP-BOX REPEAT FAMILY PROTEIN"/>
    <property type="match status" value="1"/>
</dbReference>
<dbReference type="EMBL" id="CP089291">
    <property type="protein sequence ID" value="UOF92379.1"/>
    <property type="molecule type" value="Genomic_DNA"/>
</dbReference>
<protein>
    <submittedName>
        <fullName evidence="3">Exo-alpha-sialidase</fullName>
        <ecNumber evidence="3">3.2.1.18</ecNumber>
    </submittedName>
</protein>
<evidence type="ECO:0000259" key="2">
    <source>
        <dbReference type="Pfam" id="PF13088"/>
    </source>
</evidence>
<dbReference type="PANTHER" id="PTHR43752:SF2">
    <property type="entry name" value="BNR_ASP-BOX REPEAT FAMILY PROTEIN"/>
    <property type="match status" value="1"/>
</dbReference>